<dbReference type="GO" id="GO:0006607">
    <property type="term" value="P:NLS-bearing protein import into nucleus"/>
    <property type="evidence" value="ECO:0007669"/>
    <property type="project" value="TreeGrafter"/>
</dbReference>
<keyword evidence="4 9" id="KW-0509">mRNA transport</keyword>
<dbReference type="VEuPathDB" id="AmoebaDB:FDP41_011002"/>
<evidence type="ECO:0000313" key="12">
    <source>
        <dbReference type="EMBL" id="KAF0983024.1"/>
    </source>
</evidence>
<dbReference type="Gene3D" id="3.30.70.330">
    <property type="match status" value="1"/>
</dbReference>
<dbReference type="Proteomes" id="UP000444721">
    <property type="component" value="Unassembled WGS sequence"/>
</dbReference>
<evidence type="ECO:0000256" key="6">
    <source>
        <dbReference type="ARBA" id="ARBA00023010"/>
    </source>
</evidence>
<feature type="domain" description="RRM Nup35-type" evidence="11">
    <location>
        <begin position="163"/>
        <end position="242"/>
    </location>
</feature>
<evidence type="ECO:0000256" key="9">
    <source>
        <dbReference type="PROSITE-ProRule" id="PRU00804"/>
    </source>
</evidence>
<keyword evidence="13" id="KW-1185">Reference proteome</keyword>
<dbReference type="VEuPathDB" id="AmoebaDB:NF0086640"/>
<dbReference type="FunFam" id="3.30.70.330:FF:000095">
    <property type="entry name" value="Putative Nucleoporin NUP53"/>
    <property type="match status" value="1"/>
</dbReference>
<dbReference type="GO" id="GO:0044615">
    <property type="term" value="C:nuclear pore nuclear basket"/>
    <property type="evidence" value="ECO:0007669"/>
    <property type="project" value="TreeGrafter"/>
</dbReference>
<dbReference type="InterPro" id="IPR007846">
    <property type="entry name" value="RRM_NUP35_dom"/>
</dbReference>
<evidence type="ECO:0000256" key="8">
    <source>
        <dbReference type="ARBA" id="ARBA00023242"/>
    </source>
</evidence>
<dbReference type="VEuPathDB" id="AmoebaDB:NfTy_016320"/>
<organism evidence="12 13">
    <name type="scientific">Naegleria fowleri</name>
    <name type="common">Brain eating amoeba</name>
    <dbReference type="NCBI Taxonomy" id="5763"/>
    <lineage>
        <taxon>Eukaryota</taxon>
        <taxon>Discoba</taxon>
        <taxon>Heterolobosea</taxon>
        <taxon>Tetramitia</taxon>
        <taxon>Eutetramitia</taxon>
        <taxon>Vahlkampfiidae</taxon>
        <taxon>Naegleria</taxon>
    </lineage>
</organism>
<reference evidence="12 13" key="1">
    <citation type="journal article" date="2019" name="Sci. Rep.">
        <title>Nanopore sequencing improves the draft genome of the human pathogenic amoeba Naegleria fowleri.</title>
        <authorList>
            <person name="Liechti N."/>
            <person name="Schurch N."/>
            <person name="Bruggmann R."/>
            <person name="Wittwer M."/>
        </authorList>
    </citation>
    <scope>NUCLEOTIDE SEQUENCE [LARGE SCALE GENOMIC DNA]</scope>
    <source>
        <strain evidence="12 13">ATCC 30894</strain>
    </source>
</reference>
<dbReference type="PANTHER" id="PTHR21527">
    <property type="entry name" value="NUCLEOPORIN NUP35"/>
    <property type="match status" value="1"/>
</dbReference>
<comment type="similarity">
    <text evidence="2">Belongs to the Nup35 family.</text>
</comment>
<sequence length="312" mass="35283">MQTPHLSKHRSVLASSSQQQLNPLLSSQQNKPKGTSHTVLPSSFINQSVTGKEPAAVSFKEPLISSSSAGLYRKNELSTSSDLQQNLIVDSEIPPTESIVDGLPNRIPSNLAPTTSSFIFGQSPMKPFFKGRNKRSIFTSPLQTDPFYQVTDVALASRINDIVKDTTWVTVFGFPPDKTSYILKQFSNYGTIINHKITNGNFIHIQYKTRIQADKALSKNGKIFDGVLMIGVVECLDTEILQLQQRERDSFESYAKKRTFDDHSEEEEESKDTFYRNGINFRHQLDLPLQKKRKPEASTSTFSKFLDYIFKF</sequence>
<comment type="subcellular location">
    <subcellularLocation>
        <location evidence="1">Nucleus</location>
        <location evidence="1">Nuclear pore complex</location>
    </subcellularLocation>
</comment>
<keyword evidence="6" id="KW-0811">Translocation</keyword>
<evidence type="ECO:0000256" key="1">
    <source>
        <dbReference type="ARBA" id="ARBA00004567"/>
    </source>
</evidence>
<comment type="caution">
    <text evidence="12">The sequence shown here is derived from an EMBL/GenBank/DDBJ whole genome shotgun (WGS) entry which is preliminary data.</text>
</comment>
<keyword evidence="5" id="KW-0653">Protein transport</keyword>
<evidence type="ECO:0000256" key="3">
    <source>
        <dbReference type="ARBA" id="ARBA00022448"/>
    </source>
</evidence>
<evidence type="ECO:0000256" key="4">
    <source>
        <dbReference type="ARBA" id="ARBA00022816"/>
    </source>
</evidence>
<dbReference type="PROSITE" id="PS51472">
    <property type="entry name" value="RRM_NUP35"/>
    <property type="match status" value="1"/>
</dbReference>
<evidence type="ECO:0000313" key="13">
    <source>
        <dbReference type="Proteomes" id="UP000444721"/>
    </source>
</evidence>
<dbReference type="GO" id="GO:0003676">
    <property type="term" value="F:nucleic acid binding"/>
    <property type="evidence" value="ECO:0007669"/>
    <property type="project" value="InterPro"/>
</dbReference>
<evidence type="ECO:0000256" key="10">
    <source>
        <dbReference type="SAM" id="MobiDB-lite"/>
    </source>
</evidence>
<dbReference type="GO" id="GO:0044613">
    <property type="term" value="C:nuclear pore central transport channel"/>
    <property type="evidence" value="ECO:0007669"/>
    <property type="project" value="TreeGrafter"/>
</dbReference>
<keyword evidence="7 9" id="KW-0906">Nuclear pore complex</keyword>
<dbReference type="RefSeq" id="XP_044567737.1">
    <property type="nucleotide sequence ID" value="XM_044701364.1"/>
</dbReference>
<feature type="compositionally biased region" description="Basic residues" evidence="10">
    <location>
        <begin position="1"/>
        <end position="11"/>
    </location>
</feature>
<name>A0A6A5C926_NAEFO</name>
<dbReference type="AlphaFoldDB" id="A0A6A5C926"/>
<keyword evidence="8 9" id="KW-0539">Nucleus</keyword>
<dbReference type="GO" id="GO:0005543">
    <property type="term" value="F:phospholipid binding"/>
    <property type="evidence" value="ECO:0007669"/>
    <property type="project" value="TreeGrafter"/>
</dbReference>
<gene>
    <name evidence="12" type="ORF">FDP41_011002</name>
</gene>
<evidence type="ECO:0000259" key="11">
    <source>
        <dbReference type="PROSITE" id="PS51472"/>
    </source>
</evidence>
<evidence type="ECO:0000256" key="5">
    <source>
        <dbReference type="ARBA" id="ARBA00022927"/>
    </source>
</evidence>
<dbReference type="InterPro" id="IPR012677">
    <property type="entry name" value="Nucleotide-bd_a/b_plait_sf"/>
</dbReference>
<dbReference type="GO" id="GO:0006999">
    <property type="term" value="P:nuclear pore organization"/>
    <property type="evidence" value="ECO:0007669"/>
    <property type="project" value="TreeGrafter"/>
</dbReference>
<dbReference type="OrthoDB" id="3365060at2759"/>
<dbReference type="SUPFAM" id="SSF54928">
    <property type="entry name" value="RNA-binding domain, RBD"/>
    <property type="match status" value="1"/>
</dbReference>
<dbReference type="GeneID" id="68118217"/>
<feature type="region of interest" description="Disordered" evidence="10">
    <location>
        <begin position="1"/>
        <end position="20"/>
    </location>
</feature>
<dbReference type="GO" id="GO:0017056">
    <property type="term" value="F:structural constituent of nuclear pore"/>
    <property type="evidence" value="ECO:0007669"/>
    <property type="project" value="TreeGrafter"/>
</dbReference>
<dbReference type="EMBL" id="VFQX01000007">
    <property type="protein sequence ID" value="KAF0983024.1"/>
    <property type="molecule type" value="Genomic_DNA"/>
</dbReference>
<dbReference type="PANTHER" id="PTHR21527:SF6">
    <property type="entry name" value="NUCLEOPORIN NUP35"/>
    <property type="match status" value="1"/>
</dbReference>
<proteinExistence type="inferred from homology"/>
<evidence type="ECO:0000256" key="7">
    <source>
        <dbReference type="ARBA" id="ARBA00023132"/>
    </source>
</evidence>
<keyword evidence="3 9" id="KW-0813">Transport</keyword>
<dbReference type="Pfam" id="PF05172">
    <property type="entry name" value="RRM_Nup35"/>
    <property type="match status" value="1"/>
</dbReference>
<accession>A0A6A5C926</accession>
<evidence type="ECO:0000256" key="2">
    <source>
        <dbReference type="ARBA" id="ARBA00009454"/>
    </source>
</evidence>
<protein>
    <recommendedName>
        <fullName evidence="11">RRM Nup35-type domain-containing protein</fullName>
    </recommendedName>
</protein>
<dbReference type="InterPro" id="IPR035979">
    <property type="entry name" value="RBD_domain_sf"/>
</dbReference>
<dbReference type="GO" id="GO:0051028">
    <property type="term" value="P:mRNA transport"/>
    <property type="evidence" value="ECO:0007669"/>
    <property type="project" value="UniProtKB-UniRule"/>
</dbReference>